<evidence type="ECO:0000313" key="2">
    <source>
        <dbReference type="EMBL" id="MCW7752654.1"/>
    </source>
</evidence>
<evidence type="ECO:0000313" key="3">
    <source>
        <dbReference type="Proteomes" id="UP001209681"/>
    </source>
</evidence>
<proteinExistence type="predicted"/>
<comment type="caution">
    <text evidence="2">The sequence shown here is derived from an EMBL/GenBank/DDBJ whole genome shotgun (WGS) entry which is preliminary data.</text>
</comment>
<name>A0ABT3N5D3_9BACT</name>
<feature type="chain" id="PRO_5045131822" description="YbjN domain-containing protein" evidence="1">
    <location>
        <begin position="25"/>
        <end position="156"/>
    </location>
</feature>
<accession>A0ABT3N5D3</accession>
<dbReference type="RefSeq" id="WP_265423517.1">
    <property type="nucleotide sequence ID" value="NZ_JAPFPW010000001.1"/>
</dbReference>
<evidence type="ECO:0000256" key="1">
    <source>
        <dbReference type="SAM" id="SignalP"/>
    </source>
</evidence>
<protein>
    <recommendedName>
        <fullName evidence="4">YbjN domain-containing protein</fullName>
    </recommendedName>
</protein>
<sequence length="156" mass="17905">MKKIVWAGLMIVISAMFMASAAMAESLNKEALQNLYMEYLKGEGYRPEVDEDGDVMFRREGKIYFLFVTEDDSDFFRLVLPNIWPIESIEENLQVLAAADFSNALSKVSKVYTVNDDVWVSIEMFLPSQKDFSQIFRRSMEALDNGVANFVRKMQG</sequence>
<reference evidence="2 3" key="1">
    <citation type="submission" date="2022-11" db="EMBL/GenBank/DDBJ databases">
        <title>Desulfobotulus tamanensis H1 sp. nov. - anaerobic, alkaliphilic, sulphate reducing bacterium isolated from terrestrial mud volcano.</title>
        <authorList>
            <person name="Frolova A."/>
            <person name="Merkel A.Y."/>
            <person name="Slobodkin A.I."/>
        </authorList>
    </citation>
    <scope>NUCLEOTIDE SEQUENCE [LARGE SCALE GENOMIC DNA]</scope>
    <source>
        <strain evidence="2 3">H1</strain>
    </source>
</reference>
<organism evidence="2 3">
    <name type="scientific">Desulfobotulus pelophilus</name>
    <dbReference type="NCBI Taxonomy" id="2823377"/>
    <lineage>
        <taxon>Bacteria</taxon>
        <taxon>Pseudomonadati</taxon>
        <taxon>Thermodesulfobacteriota</taxon>
        <taxon>Desulfobacteria</taxon>
        <taxon>Desulfobacterales</taxon>
        <taxon>Desulfobacteraceae</taxon>
        <taxon>Desulfobotulus</taxon>
    </lineage>
</organism>
<gene>
    <name evidence="2" type="ORF">OOT00_01485</name>
</gene>
<keyword evidence="3" id="KW-1185">Reference proteome</keyword>
<keyword evidence="1" id="KW-0732">Signal</keyword>
<dbReference type="Proteomes" id="UP001209681">
    <property type="component" value="Unassembled WGS sequence"/>
</dbReference>
<dbReference type="EMBL" id="JAPFPW010000001">
    <property type="protein sequence ID" value="MCW7752654.1"/>
    <property type="molecule type" value="Genomic_DNA"/>
</dbReference>
<feature type="signal peptide" evidence="1">
    <location>
        <begin position="1"/>
        <end position="24"/>
    </location>
</feature>
<evidence type="ECO:0008006" key="4">
    <source>
        <dbReference type="Google" id="ProtNLM"/>
    </source>
</evidence>